<dbReference type="PANTHER" id="PTHR42085">
    <property type="entry name" value="F-BOX DOMAIN-CONTAINING PROTEIN"/>
    <property type="match status" value="1"/>
</dbReference>
<dbReference type="PANTHER" id="PTHR42085:SF1">
    <property type="entry name" value="F-BOX DOMAIN-CONTAINING PROTEIN"/>
    <property type="match status" value="1"/>
</dbReference>
<comment type="caution">
    <text evidence="2">The sequence shown here is derived from an EMBL/GenBank/DDBJ whole genome shotgun (WGS) entry which is preliminary data.</text>
</comment>
<keyword evidence="3" id="KW-1185">Reference proteome</keyword>
<feature type="compositionally biased region" description="Pro residues" evidence="1">
    <location>
        <begin position="106"/>
        <end position="118"/>
    </location>
</feature>
<accession>A0AAV9V8T8</accession>
<feature type="region of interest" description="Disordered" evidence="1">
    <location>
        <begin position="54"/>
        <end position="155"/>
    </location>
</feature>
<feature type="compositionally biased region" description="Pro residues" evidence="1">
    <location>
        <begin position="131"/>
        <end position="155"/>
    </location>
</feature>
<name>A0AAV9V8T8_9PEZI</name>
<proteinExistence type="predicted"/>
<dbReference type="PRINTS" id="PR01217">
    <property type="entry name" value="PRICHEXTENSN"/>
</dbReference>
<feature type="compositionally biased region" description="Pro residues" evidence="1">
    <location>
        <begin position="62"/>
        <end position="75"/>
    </location>
</feature>
<dbReference type="Proteomes" id="UP001373714">
    <property type="component" value="Unassembled WGS sequence"/>
</dbReference>
<reference evidence="2 3" key="1">
    <citation type="submission" date="2019-10" db="EMBL/GenBank/DDBJ databases">
        <authorList>
            <person name="Palmer J.M."/>
        </authorList>
    </citation>
    <scope>NUCLEOTIDE SEQUENCE [LARGE SCALE GENOMIC DNA]</scope>
    <source>
        <strain evidence="2 3">TWF730</strain>
    </source>
</reference>
<evidence type="ECO:0000256" key="1">
    <source>
        <dbReference type="SAM" id="MobiDB-lite"/>
    </source>
</evidence>
<evidence type="ECO:0000313" key="2">
    <source>
        <dbReference type="EMBL" id="KAK6353926.1"/>
    </source>
</evidence>
<gene>
    <name evidence="2" type="ORF">TWF730_008346</name>
</gene>
<organism evidence="2 3">
    <name type="scientific">Orbilia blumenaviensis</name>
    <dbReference type="NCBI Taxonomy" id="1796055"/>
    <lineage>
        <taxon>Eukaryota</taxon>
        <taxon>Fungi</taxon>
        <taxon>Dikarya</taxon>
        <taxon>Ascomycota</taxon>
        <taxon>Pezizomycotina</taxon>
        <taxon>Orbiliomycetes</taxon>
        <taxon>Orbiliales</taxon>
        <taxon>Orbiliaceae</taxon>
        <taxon>Orbilia</taxon>
    </lineage>
</organism>
<protein>
    <submittedName>
        <fullName evidence="2">Uncharacterized protein</fullName>
    </submittedName>
</protein>
<evidence type="ECO:0000313" key="3">
    <source>
        <dbReference type="Proteomes" id="UP001373714"/>
    </source>
</evidence>
<sequence>MSASPPHEVSRDSTDLDVLLGSVSLGDLISSTQAHPPDLLPTAPVVSSPPAHLLQAWSLTGAPPPPPPPPLPPAPHSDRLAAALAPGTRLPPDVLLSGPLPTSWPGAPPPPPPPPPPQGFHNLGPGWSCIGPPPPPPPPPPPSWHLAPAPPPILPHRPLTPGYSVVREGSPGLESPWDSIHQAIKLRRSTPSPNYLTPSNPTPWTKSMSWANPDLPTGVDSIEAFNAWVDSWDTTAQSLPPPPHPSDLTTIKGKPKFTRNGPFNFLGLPREIRDEVYGYLLSRDPPPVIAPGSRHYPPIYKQISINLSIFRVNRQIHQEAAECFYGRNTFVIRLSTDIHKKRATVQYSAPWESLTYSLTDNFTLTAPVIQSEYDGHYDSVPDDPISQPLSLSERYWHMFRNIRLDVEDFREEQFFIEPPHLLAWHPQKKTKNAILVPLFHRLQPLLDAAGAGLKLYIHVVSGMISDNIKRKAKNFKGTTADMVAAGAEYTTFELLLRTFYEDMLRTVWPFTTGAWQYSITTPSILNVWTEEIEEATLEDCRTDSGLNEQEKENFKRFRRGEVSQDYYWVRRQGRLLALNRFLYNFSGRGKRSKAILERVDYIRTGLSQLFGEGILDMLPDRTPDMSFYDGNILGIPDIDDRL</sequence>
<dbReference type="InterPro" id="IPR038883">
    <property type="entry name" value="AN11006-like"/>
</dbReference>
<dbReference type="AlphaFoldDB" id="A0AAV9V8T8"/>
<dbReference type="EMBL" id="JAVHNS010000005">
    <property type="protein sequence ID" value="KAK6353926.1"/>
    <property type="molecule type" value="Genomic_DNA"/>
</dbReference>
<dbReference type="SUPFAM" id="SSF101447">
    <property type="entry name" value="Formin homology 2 domain (FH2 domain)"/>
    <property type="match status" value="1"/>
</dbReference>